<dbReference type="Pfam" id="PF01243">
    <property type="entry name" value="PNPOx_N"/>
    <property type="match status" value="1"/>
</dbReference>
<dbReference type="RefSeq" id="WP_301570338.1">
    <property type="nucleotide sequence ID" value="NZ_JAPWIE010000002.1"/>
</dbReference>
<dbReference type="PANTHER" id="PTHR35176:SF2">
    <property type="entry name" value="F420H(2)-DEPENDENT REDUCTASE RV1155"/>
    <property type="match status" value="1"/>
</dbReference>
<gene>
    <name evidence="3" type="ORF">O4213_07435</name>
</gene>
<keyword evidence="4" id="KW-1185">Reference proteome</keyword>
<feature type="domain" description="Pyridoxamine 5'-phosphate oxidase N-terminal" evidence="2">
    <location>
        <begin position="15"/>
        <end position="141"/>
    </location>
</feature>
<keyword evidence="1" id="KW-0560">Oxidoreductase</keyword>
<sequence>MARTVATNTDVDLAALLDFIRPRHKMLLSTVRKNGGPQLSPVTGGVDDQGRIVISTYPGRAKANNADRDENVSVCVVSDDWNGAWVQVDGTAEVLNMPEAEDALVDYFRSISGEHPDWDEYRPAMRLQNKSLIRITPTRWGPLATGGFPSDIAAKLDAQDG</sequence>
<name>A0ABT4MS00_GORRU</name>
<dbReference type="InterPro" id="IPR011576">
    <property type="entry name" value="Pyridox_Oxase_N"/>
</dbReference>
<comment type="caution">
    <text evidence="3">The sequence shown here is derived from an EMBL/GenBank/DDBJ whole genome shotgun (WGS) entry which is preliminary data.</text>
</comment>
<dbReference type="PANTHER" id="PTHR35176">
    <property type="entry name" value="HEME OXYGENASE HI_0854-RELATED"/>
    <property type="match status" value="1"/>
</dbReference>
<reference evidence="3" key="1">
    <citation type="submission" date="2022-12" db="EMBL/GenBank/DDBJ databases">
        <authorList>
            <person name="Krivoruchko A.V."/>
            <person name="Elkin A."/>
        </authorList>
    </citation>
    <scope>NUCLEOTIDE SEQUENCE</scope>
    <source>
        <strain evidence="3">IEGM 1388</strain>
    </source>
</reference>
<dbReference type="SUPFAM" id="SSF50475">
    <property type="entry name" value="FMN-binding split barrel"/>
    <property type="match status" value="1"/>
</dbReference>
<dbReference type="Proteomes" id="UP001067235">
    <property type="component" value="Unassembled WGS sequence"/>
</dbReference>
<protein>
    <submittedName>
        <fullName evidence="3">PPOX class F420-dependent oxidoreductase</fullName>
    </submittedName>
</protein>
<dbReference type="Gene3D" id="2.30.110.10">
    <property type="entry name" value="Electron Transport, Fmn-binding Protein, Chain A"/>
    <property type="match status" value="1"/>
</dbReference>
<accession>A0ABT4MS00</accession>
<dbReference type="EMBL" id="JAPWIE010000002">
    <property type="protein sequence ID" value="MCZ4549809.1"/>
    <property type="molecule type" value="Genomic_DNA"/>
</dbReference>
<evidence type="ECO:0000256" key="1">
    <source>
        <dbReference type="ARBA" id="ARBA00023002"/>
    </source>
</evidence>
<organism evidence="3 4">
    <name type="scientific">Gordonia rubripertincta</name>
    <name type="common">Rhodococcus corallinus</name>
    <dbReference type="NCBI Taxonomy" id="36822"/>
    <lineage>
        <taxon>Bacteria</taxon>
        <taxon>Bacillati</taxon>
        <taxon>Actinomycetota</taxon>
        <taxon>Actinomycetes</taxon>
        <taxon>Mycobacteriales</taxon>
        <taxon>Gordoniaceae</taxon>
        <taxon>Gordonia</taxon>
    </lineage>
</organism>
<dbReference type="InterPro" id="IPR052019">
    <property type="entry name" value="F420H2_bilvrd_red/Heme_oxyg"/>
</dbReference>
<evidence type="ECO:0000259" key="2">
    <source>
        <dbReference type="Pfam" id="PF01243"/>
    </source>
</evidence>
<dbReference type="InterPro" id="IPR019920">
    <property type="entry name" value="F420-binding_dom_put"/>
</dbReference>
<dbReference type="NCBIfam" id="TIGR03618">
    <property type="entry name" value="Rv1155_F420"/>
    <property type="match status" value="1"/>
</dbReference>
<evidence type="ECO:0000313" key="3">
    <source>
        <dbReference type="EMBL" id="MCZ4549809.1"/>
    </source>
</evidence>
<dbReference type="InterPro" id="IPR012349">
    <property type="entry name" value="Split_barrel_FMN-bd"/>
</dbReference>
<proteinExistence type="predicted"/>
<evidence type="ECO:0000313" key="4">
    <source>
        <dbReference type="Proteomes" id="UP001067235"/>
    </source>
</evidence>